<name>A0ABQ9X9N8_9EUKA</name>
<reference evidence="1 2" key="1">
    <citation type="journal article" date="2022" name="bioRxiv">
        <title>Genomics of Preaxostyla Flagellates Illuminates Evolutionary Transitions and the Path Towards Mitochondrial Loss.</title>
        <authorList>
            <person name="Novak L.V.F."/>
            <person name="Treitli S.C."/>
            <person name="Pyrih J."/>
            <person name="Halakuc P."/>
            <person name="Pipaliya S.V."/>
            <person name="Vacek V."/>
            <person name="Brzon O."/>
            <person name="Soukal P."/>
            <person name="Eme L."/>
            <person name="Dacks J.B."/>
            <person name="Karnkowska A."/>
            <person name="Elias M."/>
            <person name="Hampl V."/>
        </authorList>
    </citation>
    <scope>NUCLEOTIDE SEQUENCE [LARGE SCALE GENOMIC DNA]</scope>
    <source>
        <strain evidence="1">NAU3</strain>
        <tissue evidence="1">Gut</tissue>
    </source>
</reference>
<comment type="caution">
    <text evidence="1">The sequence shown here is derived from an EMBL/GenBank/DDBJ whole genome shotgun (WGS) entry which is preliminary data.</text>
</comment>
<gene>
    <name evidence="1" type="ORF">BLNAU_16919</name>
</gene>
<protein>
    <submittedName>
        <fullName evidence="1">Uncharacterized protein</fullName>
    </submittedName>
</protein>
<evidence type="ECO:0000313" key="2">
    <source>
        <dbReference type="Proteomes" id="UP001281761"/>
    </source>
</evidence>
<accession>A0ABQ9X9N8</accession>
<sequence>MSLSASKEDLRRNKEEIRSRRRMKLEKVQCVRLSLSNAEWANEHEAAMNGDQHNTDDDNVGTCQVVGLFIWTGVLLSVAAGQLRSHFRSNRQMDIVLLSVFVIKQMDPSDRRCGVHVVVGAEDSGIGMEVVEEPEFILNLQNV</sequence>
<dbReference type="EMBL" id="JARBJD010000183">
    <property type="protein sequence ID" value="KAK2948119.1"/>
    <property type="molecule type" value="Genomic_DNA"/>
</dbReference>
<dbReference type="Proteomes" id="UP001281761">
    <property type="component" value="Unassembled WGS sequence"/>
</dbReference>
<keyword evidence="2" id="KW-1185">Reference proteome</keyword>
<organism evidence="1 2">
    <name type="scientific">Blattamonas nauphoetae</name>
    <dbReference type="NCBI Taxonomy" id="2049346"/>
    <lineage>
        <taxon>Eukaryota</taxon>
        <taxon>Metamonada</taxon>
        <taxon>Preaxostyla</taxon>
        <taxon>Oxymonadida</taxon>
        <taxon>Blattamonas</taxon>
    </lineage>
</organism>
<proteinExistence type="predicted"/>
<evidence type="ECO:0000313" key="1">
    <source>
        <dbReference type="EMBL" id="KAK2948119.1"/>
    </source>
</evidence>